<dbReference type="InterPro" id="IPR044644">
    <property type="entry name" value="DinF-like"/>
</dbReference>
<evidence type="ECO:0000256" key="6">
    <source>
        <dbReference type="SAM" id="Phobius"/>
    </source>
</evidence>
<dbReference type="Pfam" id="PF01554">
    <property type="entry name" value="MatE"/>
    <property type="match status" value="2"/>
</dbReference>
<protein>
    <submittedName>
        <fullName evidence="7">MATE family efflux transporter</fullName>
    </submittedName>
</protein>
<dbReference type="InterPro" id="IPR002528">
    <property type="entry name" value="MATE_fam"/>
</dbReference>
<feature type="transmembrane region" description="Helical" evidence="6">
    <location>
        <begin position="147"/>
        <end position="169"/>
    </location>
</feature>
<dbReference type="PANTHER" id="PTHR42893">
    <property type="entry name" value="PROTEIN DETOXIFICATION 44, CHLOROPLASTIC-RELATED"/>
    <property type="match status" value="1"/>
</dbReference>
<dbReference type="PANTHER" id="PTHR42893:SF46">
    <property type="entry name" value="PROTEIN DETOXIFICATION 44, CHLOROPLASTIC"/>
    <property type="match status" value="1"/>
</dbReference>
<organism evidence="7 8">
    <name type="scientific">Psychrosphaera algicola</name>
    <dbReference type="NCBI Taxonomy" id="3023714"/>
    <lineage>
        <taxon>Bacteria</taxon>
        <taxon>Pseudomonadati</taxon>
        <taxon>Pseudomonadota</taxon>
        <taxon>Gammaproteobacteria</taxon>
        <taxon>Alteromonadales</taxon>
        <taxon>Pseudoalteromonadaceae</taxon>
        <taxon>Psychrosphaera</taxon>
    </lineage>
</organism>
<feature type="transmembrane region" description="Helical" evidence="6">
    <location>
        <begin position="120"/>
        <end position="140"/>
    </location>
</feature>
<evidence type="ECO:0000313" key="8">
    <source>
        <dbReference type="Proteomes" id="UP001528411"/>
    </source>
</evidence>
<feature type="transmembrane region" description="Helical" evidence="6">
    <location>
        <begin position="205"/>
        <end position="224"/>
    </location>
</feature>
<proteinExistence type="inferred from homology"/>
<dbReference type="NCBIfam" id="TIGR00797">
    <property type="entry name" value="matE"/>
    <property type="match status" value="1"/>
</dbReference>
<dbReference type="Proteomes" id="UP001528411">
    <property type="component" value="Unassembled WGS sequence"/>
</dbReference>
<keyword evidence="5 6" id="KW-0472">Membrane</keyword>
<feature type="transmembrane region" description="Helical" evidence="6">
    <location>
        <begin position="175"/>
        <end position="193"/>
    </location>
</feature>
<evidence type="ECO:0000256" key="4">
    <source>
        <dbReference type="ARBA" id="ARBA00022989"/>
    </source>
</evidence>
<evidence type="ECO:0000256" key="3">
    <source>
        <dbReference type="ARBA" id="ARBA00022692"/>
    </source>
</evidence>
<keyword evidence="8" id="KW-1185">Reference proteome</keyword>
<feature type="transmembrane region" description="Helical" evidence="6">
    <location>
        <begin position="27"/>
        <end position="50"/>
    </location>
</feature>
<evidence type="ECO:0000256" key="2">
    <source>
        <dbReference type="ARBA" id="ARBA00010199"/>
    </source>
</evidence>
<evidence type="ECO:0000256" key="5">
    <source>
        <dbReference type="ARBA" id="ARBA00023136"/>
    </source>
</evidence>
<gene>
    <name evidence="7" type="ORF">PN838_14530</name>
</gene>
<feature type="transmembrane region" description="Helical" evidence="6">
    <location>
        <begin position="244"/>
        <end position="266"/>
    </location>
</feature>
<evidence type="ECO:0000313" key="7">
    <source>
        <dbReference type="EMBL" id="MDC2889772.1"/>
    </source>
</evidence>
<evidence type="ECO:0000256" key="1">
    <source>
        <dbReference type="ARBA" id="ARBA00004141"/>
    </source>
</evidence>
<feature type="transmembrane region" description="Helical" evidence="6">
    <location>
        <begin position="71"/>
        <end position="100"/>
    </location>
</feature>
<name>A0ABT5FFR0_9GAMM</name>
<accession>A0ABT5FFR0</accession>
<dbReference type="EMBL" id="JAQOMS010000002">
    <property type="protein sequence ID" value="MDC2889772.1"/>
    <property type="molecule type" value="Genomic_DNA"/>
</dbReference>
<comment type="similarity">
    <text evidence="2">Belongs to the multi antimicrobial extrusion (MATE) (TC 2.A.66.1) family.</text>
</comment>
<keyword evidence="4 6" id="KW-1133">Transmembrane helix</keyword>
<sequence length="311" mass="33631">MILANITVPLLGFVDTAVIGHLNSSDFLSGTALGSLVVTIAFWLLGFLRMSTTALASQAWGRQDSEGLSRVLLQGCVLAILLAVVILTLQSWLFQAMLLLVDTGAHMEASLYYAQQYFDIRIWIAPVSLLNLVFMGYLIGIGKTKQVLIAVIVCNLVNLIGDIVFVPILGLEVSGVALASVIAETCQFVLLISYNVSVLKRLKPFVAASYAGIVGLIAMNRVLFMRSALLQFCISFMTLYASRFGPNAVAVNAIMMQFFLFLSFALDGVAFALESLVGQQVGAKQAKKSDYSSPKGFGLGLSLPFFTAWFI</sequence>
<comment type="caution">
    <text evidence="7">The sequence shown here is derived from an EMBL/GenBank/DDBJ whole genome shotgun (WGS) entry which is preliminary data.</text>
</comment>
<reference evidence="7 8" key="1">
    <citation type="submission" date="2023-01" db="EMBL/GenBank/DDBJ databases">
        <title>Psychrosphaera sp. nov., isolated from marine algae.</title>
        <authorList>
            <person name="Bayburt H."/>
            <person name="Choi B.J."/>
            <person name="Kim J.M."/>
            <person name="Choi D.G."/>
            <person name="Jeon C.O."/>
        </authorList>
    </citation>
    <scope>NUCLEOTIDE SEQUENCE [LARGE SCALE GENOMIC DNA]</scope>
    <source>
        <strain evidence="7 8">G1-22</strain>
    </source>
</reference>
<keyword evidence="3 6" id="KW-0812">Transmembrane</keyword>
<comment type="subcellular location">
    <subcellularLocation>
        <location evidence="1">Membrane</location>
        <topology evidence="1">Multi-pass membrane protein</topology>
    </subcellularLocation>
</comment>